<dbReference type="RefSeq" id="WP_331205844.1">
    <property type="nucleotide sequence ID" value="NZ_JAZGQL010000001.1"/>
</dbReference>
<evidence type="ECO:0008006" key="3">
    <source>
        <dbReference type="Google" id="ProtNLM"/>
    </source>
</evidence>
<dbReference type="Proteomes" id="UP001339911">
    <property type="component" value="Unassembled WGS sequence"/>
</dbReference>
<sequence length="111" mass="11574">MKNLGTLLTALALVAAMVTLLTTRSWRTALRVLLDLLVAAGLIRLATLESWTDLAGAAIVVALRQLVSAALLGSGRPGVGAGPAGDRVVVGWSRMRRPGTDTGRTRSRPTS</sequence>
<evidence type="ECO:0000313" key="1">
    <source>
        <dbReference type="EMBL" id="MEE6305459.1"/>
    </source>
</evidence>
<proteinExistence type="predicted"/>
<dbReference type="EMBL" id="JAZGQL010000001">
    <property type="protein sequence ID" value="MEE6305459.1"/>
    <property type="molecule type" value="Genomic_DNA"/>
</dbReference>
<evidence type="ECO:0000313" key="2">
    <source>
        <dbReference type="Proteomes" id="UP001339911"/>
    </source>
</evidence>
<gene>
    <name evidence="1" type="ORF">V1634_01235</name>
</gene>
<reference evidence="1 2" key="1">
    <citation type="submission" date="2024-01" db="EMBL/GenBank/DDBJ databases">
        <title>Genome insights into Plantactinospora veratri sp. nov.</title>
        <authorList>
            <person name="Wang L."/>
        </authorList>
    </citation>
    <scope>NUCLEOTIDE SEQUENCE [LARGE SCALE GENOMIC DNA]</scope>
    <source>
        <strain evidence="1 2">NEAU-FHS4</strain>
    </source>
</reference>
<comment type="caution">
    <text evidence="1">The sequence shown here is derived from an EMBL/GenBank/DDBJ whole genome shotgun (WGS) entry which is preliminary data.</text>
</comment>
<accession>A0ABU7S6V0</accession>
<keyword evidence="2" id="KW-1185">Reference proteome</keyword>
<protein>
    <recommendedName>
        <fullName evidence="3">DUF1622 domain-containing protein</fullName>
    </recommendedName>
</protein>
<organism evidence="1 2">
    <name type="scientific">Plantactinospora veratri</name>
    <dbReference type="NCBI Taxonomy" id="1436122"/>
    <lineage>
        <taxon>Bacteria</taxon>
        <taxon>Bacillati</taxon>
        <taxon>Actinomycetota</taxon>
        <taxon>Actinomycetes</taxon>
        <taxon>Micromonosporales</taxon>
        <taxon>Micromonosporaceae</taxon>
        <taxon>Plantactinospora</taxon>
    </lineage>
</organism>
<name>A0ABU7S6V0_9ACTN</name>